<reference evidence="1 2" key="1">
    <citation type="submission" date="2020-07" db="EMBL/GenBank/DDBJ databases">
        <title>Genomic Encyclopedia of Type Strains, Phase IV (KMG-IV): sequencing the most valuable type-strain genomes for metagenomic binning, comparative biology and taxonomic classification.</title>
        <authorList>
            <person name="Goeker M."/>
        </authorList>
    </citation>
    <scope>NUCLEOTIDE SEQUENCE [LARGE SCALE GENOMIC DNA]</scope>
    <source>
        <strain evidence="1 2">DSM 17721</strain>
    </source>
</reference>
<accession>A0A7W0C8A0</accession>
<keyword evidence="2" id="KW-1185">Reference proteome</keyword>
<name>A0A7W0C8A0_9BACT</name>
<dbReference type="Gene3D" id="3.40.50.1000">
    <property type="entry name" value="HAD superfamily/HAD-like"/>
    <property type="match status" value="1"/>
</dbReference>
<organism evidence="1 2">
    <name type="scientific">Desulfosalsimonas propionicica</name>
    <dbReference type="NCBI Taxonomy" id="332175"/>
    <lineage>
        <taxon>Bacteria</taxon>
        <taxon>Pseudomonadati</taxon>
        <taxon>Thermodesulfobacteriota</taxon>
        <taxon>Desulfobacteria</taxon>
        <taxon>Desulfobacterales</taxon>
        <taxon>Desulfosalsimonadaceae</taxon>
        <taxon>Desulfosalsimonas</taxon>
    </lineage>
</organism>
<dbReference type="EMBL" id="JACDUS010000003">
    <property type="protein sequence ID" value="MBA2881009.1"/>
    <property type="molecule type" value="Genomic_DNA"/>
</dbReference>
<dbReference type="InterPro" id="IPR036412">
    <property type="entry name" value="HAD-like_sf"/>
</dbReference>
<dbReference type="Proteomes" id="UP000525298">
    <property type="component" value="Unassembled WGS sequence"/>
</dbReference>
<gene>
    <name evidence="1" type="ORF">HNR65_001335</name>
</gene>
<protein>
    <submittedName>
        <fullName evidence="1">Soluble P-type ATPase</fullName>
    </submittedName>
</protein>
<evidence type="ECO:0000313" key="1">
    <source>
        <dbReference type="EMBL" id="MBA2881009.1"/>
    </source>
</evidence>
<dbReference type="RefSeq" id="WP_232364680.1">
    <property type="nucleotide sequence ID" value="NZ_JACDUS010000003.1"/>
</dbReference>
<proteinExistence type="predicted"/>
<comment type="caution">
    <text evidence="1">The sequence shown here is derived from an EMBL/GenBank/DDBJ whole genome shotgun (WGS) entry which is preliminary data.</text>
</comment>
<sequence length="155" mass="16184">MKIDIPGYGILNLKYVVMDYNGTLAVDGRAVAGVDRALENLAGELELHVLTADTFGKAAAELKDMPCSLSILPAGDQSAAKRDYVRQLGAQNTAAIGNGRNDRLMLAESALGICVLLDEGACVETVNAADVLCPSILSALGVLASPLRIKATLRS</sequence>
<dbReference type="SUPFAM" id="SSF56784">
    <property type="entry name" value="HAD-like"/>
    <property type="match status" value="1"/>
</dbReference>
<dbReference type="InterPro" id="IPR023214">
    <property type="entry name" value="HAD_sf"/>
</dbReference>
<evidence type="ECO:0000313" key="2">
    <source>
        <dbReference type="Proteomes" id="UP000525298"/>
    </source>
</evidence>
<dbReference type="AlphaFoldDB" id="A0A7W0C8A0"/>